<sequence length="692" mass="76339">MAAARRPSLKRKLASLAGLESLNSFKVPKKASTESLLESVAIDSTDFVDEILPQINQSFRFPQLSSYLRVDEAWLVHSRVLEQSFAAARKRLSKNTATNSSAESNLCTGFLVVSDWKKVEMIAHDGVQPGNAPDTWLGQPNMGVTVNQCADLAVARTQKRLSRRSVPTSVKSSPLYLIVVKWVKSRAYIVATEAEQSEERLEPQPGYACHVSTWSRIDPLDPAKLSLERAFQMAQVYLYEFDDEMELRPKPEHVMPYAVVKCYWELNTKTAAKLESLGPATGSILVLSPKPTRSFTTSDSTFVPTRSALLPTPPVAHLFGPRSLLPSTERAIPTLLRGKSSPSVSKYAFERIDPLLCEGQDLKVKSHSKRTSSEQLLIDEKMSVPSINPLICQTRKVQNTPDVISRLGTQLNLAARSSGTAPLNVANGAQLDSRAPCPYLIGVTTLSWGHPKPEHSLELEVCTYKKNRFPIFDGILNPCLHISRLISHNALHYELAGLTPWPSKPLEPGGPPVLVSITRTHEWCLPRLNGTTAASLQCEPSPFAGYRGNYFRLTLRDTGGKRTEMSQLCQALSEKSLAGVIHMECDESSVLFVFPDCQFSRSISLPPTDSLDSNYLHAILLTPHSLDHYPYVRVNCSVYKVPNKDTPDTHAFRPASPVPVPTDLAGLGQRARACLVCVIGFGYETRSLGGRI</sequence>
<dbReference type="GO" id="GO:0045814">
    <property type="term" value="P:negative regulation of gene expression, epigenetic"/>
    <property type="evidence" value="ECO:0007669"/>
    <property type="project" value="InterPro"/>
</dbReference>
<dbReference type="InterPro" id="IPR022188">
    <property type="entry name" value="TASOR_DUF3715"/>
</dbReference>
<evidence type="ECO:0000313" key="2">
    <source>
        <dbReference type="EMBL" id="KAF7232319.1"/>
    </source>
</evidence>
<dbReference type="InterPro" id="IPR046432">
    <property type="entry name" value="TASOR"/>
</dbReference>
<gene>
    <name evidence="2" type="ORF">EG68_08601</name>
</gene>
<accession>A0A8S9Y8X4</accession>
<keyword evidence="3" id="KW-1185">Reference proteome</keyword>
<dbReference type="GO" id="GO:0005654">
    <property type="term" value="C:nucleoplasm"/>
    <property type="evidence" value="ECO:0007669"/>
    <property type="project" value="TreeGrafter"/>
</dbReference>
<dbReference type="PANTHER" id="PTHR16207:SF11">
    <property type="entry name" value="SET DOMAIN-CONTAINING PROTEIN"/>
    <property type="match status" value="1"/>
</dbReference>
<dbReference type="PANTHER" id="PTHR16207">
    <property type="entry name" value="SET DOMAIN-CONTAINING PROTEIN"/>
    <property type="match status" value="1"/>
</dbReference>
<feature type="domain" description="TASOR pseudo-PARP" evidence="1">
    <location>
        <begin position="99"/>
        <end position="256"/>
    </location>
</feature>
<dbReference type="EMBL" id="JTDE01021899">
    <property type="protein sequence ID" value="KAF7232319.1"/>
    <property type="molecule type" value="Genomic_DNA"/>
</dbReference>
<reference evidence="2" key="1">
    <citation type="submission" date="2019-07" db="EMBL/GenBank/DDBJ databases">
        <title>Annotation for the trematode Paragonimus miyazaki's.</title>
        <authorList>
            <person name="Choi Y.-J."/>
        </authorList>
    </citation>
    <scope>NUCLEOTIDE SEQUENCE</scope>
    <source>
        <strain evidence="2">Japan</strain>
    </source>
</reference>
<dbReference type="Pfam" id="PF12509">
    <property type="entry name" value="DUF3715"/>
    <property type="match status" value="1"/>
</dbReference>
<dbReference type="OrthoDB" id="5960959at2759"/>
<evidence type="ECO:0000259" key="1">
    <source>
        <dbReference type="Pfam" id="PF12509"/>
    </source>
</evidence>
<proteinExistence type="predicted"/>
<evidence type="ECO:0000313" key="3">
    <source>
        <dbReference type="Proteomes" id="UP000822476"/>
    </source>
</evidence>
<comment type="caution">
    <text evidence="2">The sequence shown here is derived from an EMBL/GenBank/DDBJ whole genome shotgun (WGS) entry which is preliminary data.</text>
</comment>
<organism evidence="2 3">
    <name type="scientific">Paragonimus skrjabini miyazakii</name>
    <dbReference type="NCBI Taxonomy" id="59628"/>
    <lineage>
        <taxon>Eukaryota</taxon>
        <taxon>Metazoa</taxon>
        <taxon>Spiralia</taxon>
        <taxon>Lophotrochozoa</taxon>
        <taxon>Platyhelminthes</taxon>
        <taxon>Trematoda</taxon>
        <taxon>Digenea</taxon>
        <taxon>Plagiorchiida</taxon>
        <taxon>Troglotremata</taxon>
        <taxon>Troglotrematidae</taxon>
        <taxon>Paragonimus</taxon>
    </lineage>
</organism>
<name>A0A8S9Y8X4_9TREM</name>
<dbReference type="Proteomes" id="UP000822476">
    <property type="component" value="Unassembled WGS sequence"/>
</dbReference>
<protein>
    <recommendedName>
        <fullName evidence="1">TASOR pseudo-PARP domain-containing protein</fullName>
    </recommendedName>
</protein>
<dbReference type="AlphaFoldDB" id="A0A8S9Y8X4"/>